<keyword evidence="2" id="KW-1185">Reference proteome</keyword>
<comment type="caution">
    <text evidence="1">The sequence shown here is derived from an EMBL/GenBank/DDBJ whole genome shotgun (WGS) entry which is preliminary data.</text>
</comment>
<reference evidence="1" key="1">
    <citation type="submission" date="2021-06" db="EMBL/GenBank/DDBJ databases">
        <authorList>
            <person name="Hodson N. C."/>
            <person name="Mongue J. A."/>
            <person name="Jaron S. K."/>
        </authorList>
    </citation>
    <scope>NUCLEOTIDE SEQUENCE</scope>
</reference>
<protein>
    <submittedName>
        <fullName evidence="1">Uncharacterized protein</fullName>
    </submittedName>
</protein>
<dbReference type="Proteomes" id="UP000708208">
    <property type="component" value="Unassembled WGS sequence"/>
</dbReference>
<proteinExistence type="predicted"/>
<sequence length="139" mass="15758">MGRTRTKISSDTLPTCGGEFEGPAFEIRGVHSDFPRPDLQQQEKLKCSGVKLTGIWWLSSRLGLFPQICIYLSLPLVRHNSNGNTHSLTGFDSLGWKVVPRHVDLSVFKLYESWVLLLDLVTWVENVALAYNVPVRTRF</sequence>
<evidence type="ECO:0000313" key="1">
    <source>
        <dbReference type="EMBL" id="CAG7838481.1"/>
    </source>
</evidence>
<dbReference type="EMBL" id="CAJVCH010571770">
    <property type="protein sequence ID" value="CAG7838481.1"/>
    <property type="molecule type" value="Genomic_DNA"/>
</dbReference>
<name>A0A8J2LV31_9HEXA</name>
<gene>
    <name evidence="1" type="ORF">AFUS01_LOCUS47450</name>
</gene>
<evidence type="ECO:0000313" key="2">
    <source>
        <dbReference type="Proteomes" id="UP000708208"/>
    </source>
</evidence>
<dbReference type="AlphaFoldDB" id="A0A8J2LV31"/>
<organism evidence="1 2">
    <name type="scientific">Allacma fusca</name>
    <dbReference type="NCBI Taxonomy" id="39272"/>
    <lineage>
        <taxon>Eukaryota</taxon>
        <taxon>Metazoa</taxon>
        <taxon>Ecdysozoa</taxon>
        <taxon>Arthropoda</taxon>
        <taxon>Hexapoda</taxon>
        <taxon>Collembola</taxon>
        <taxon>Symphypleona</taxon>
        <taxon>Sminthuridae</taxon>
        <taxon>Allacma</taxon>
    </lineage>
</organism>
<accession>A0A8J2LV31</accession>